<dbReference type="Proteomes" id="UP001239111">
    <property type="component" value="Chromosome 3"/>
</dbReference>
<evidence type="ECO:0000313" key="2">
    <source>
        <dbReference type="Proteomes" id="UP001239111"/>
    </source>
</evidence>
<accession>A0ACC2NKQ1</accession>
<name>A0ACC2NKQ1_9HYME</name>
<protein>
    <submittedName>
        <fullName evidence="1">Uncharacterized protein</fullName>
    </submittedName>
</protein>
<evidence type="ECO:0000313" key="1">
    <source>
        <dbReference type="EMBL" id="KAJ8671783.1"/>
    </source>
</evidence>
<gene>
    <name evidence="1" type="ORF">QAD02_003042</name>
</gene>
<comment type="caution">
    <text evidence="1">The sequence shown here is derived from an EMBL/GenBank/DDBJ whole genome shotgun (WGS) entry which is preliminary data.</text>
</comment>
<dbReference type="EMBL" id="CM056743">
    <property type="protein sequence ID" value="KAJ8671783.1"/>
    <property type="molecule type" value="Genomic_DNA"/>
</dbReference>
<sequence>MEGPHEADFDENFDEVEDLAEFIALMFFEDFERDEQENMDDEGLAEFVERMMDDFEEIERRRRQVMRLKVLREFLRLISDPFDMHPIQFRKLYRLTPTLARDLVEMLRDELNHNRTTRVTEELQVLITLRFLATGSFQRGTGQDFHHPVCQSLVSKILAKVLYAICTFGEQFIFLPRTPEERFQTQYAFRNLIRIPGILGLIDGFLVKMKRPVEHEEAYVNYAHGCSVNVQVVVNAEGRIMSIRIIPGSNNDQGNYNNSRFRQYLEALRANLEIVEREGYFYVLGDAGYRASRVLLTPIENAPEGSPEWVYTREHSTTRSKVERTIGALSGVWFAANKARVLYYAPEKVATIITTAAILHNIRIMNGVGYENERQAAQPVWDELVVGEIDANYEAGLAERELLLDLLYR</sequence>
<keyword evidence="2" id="KW-1185">Reference proteome</keyword>
<proteinExistence type="predicted"/>
<reference evidence="1" key="1">
    <citation type="submission" date="2023-04" db="EMBL/GenBank/DDBJ databases">
        <title>A chromosome-level genome assembly of the parasitoid wasp Eretmocerus hayati.</title>
        <authorList>
            <person name="Zhong Y."/>
            <person name="Liu S."/>
            <person name="Liu Y."/>
        </authorList>
    </citation>
    <scope>NUCLEOTIDE SEQUENCE</scope>
    <source>
        <strain evidence="1">ZJU_SS_LIU_2023</strain>
    </source>
</reference>
<organism evidence="1 2">
    <name type="scientific">Eretmocerus hayati</name>
    <dbReference type="NCBI Taxonomy" id="131215"/>
    <lineage>
        <taxon>Eukaryota</taxon>
        <taxon>Metazoa</taxon>
        <taxon>Ecdysozoa</taxon>
        <taxon>Arthropoda</taxon>
        <taxon>Hexapoda</taxon>
        <taxon>Insecta</taxon>
        <taxon>Pterygota</taxon>
        <taxon>Neoptera</taxon>
        <taxon>Endopterygota</taxon>
        <taxon>Hymenoptera</taxon>
        <taxon>Apocrita</taxon>
        <taxon>Proctotrupomorpha</taxon>
        <taxon>Chalcidoidea</taxon>
        <taxon>Aphelinidae</taxon>
        <taxon>Aphelininae</taxon>
        <taxon>Eretmocerus</taxon>
    </lineage>
</organism>